<keyword evidence="1" id="KW-0175">Coiled coil</keyword>
<evidence type="ECO:0000313" key="4">
    <source>
        <dbReference type="Proteomes" id="UP001176940"/>
    </source>
</evidence>
<dbReference type="Proteomes" id="UP001176940">
    <property type="component" value="Unassembled WGS sequence"/>
</dbReference>
<name>A0ABN9LJL9_9NEOB</name>
<feature type="region of interest" description="Disordered" evidence="2">
    <location>
        <begin position="146"/>
        <end position="247"/>
    </location>
</feature>
<gene>
    <name evidence="3" type="ORF">RIMI_LOCUS9523075</name>
</gene>
<feature type="region of interest" description="Disordered" evidence="2">
    <location>
        <begin position="747"/>
        <end position="806"/>
    </location>
</feature>
<proteinExistence type="predicted"/>
<feature type="compositionally biased region" description="Basic and acidic residues" evidence="2">
    <location>
        <begin position="757"/>
        <end position="775"/>
    </location>
</feature>
<accession>A0ABN9LJL9</accession>
<feature type="region of interest" description="Disordered" evidence="2">
    <location>
        <begin position="356"/>
        <end position="382"/>
    </location>
</feature>
<keyword evidence="4" id="KW-1185">Reference proteome</keyword>
<evidence type="ECO:0000256" key="1">
    <source>
        <dbReference type="SAM" id="Coils"/>
    </source>
</evidence>
<feature type="coiled-coil region" evidence="1">
    <location>
        <begin position="306"/>
        <end position="333"/>
    </location>
</feature>
<feature type="region of interest" description="Disordered" evidence="2">
    <location>
        <begin position="823"/>
        <end position="898"/>
    </location>
</feature>
<evidence type="ECO:0000313" key="3">
    <source>
        <dbReference type="EMBL" id="CAJ0942215.1"/>
    </source>
</evidence>
<evidence type="ECO:0000256" key="2">
    <source>
        <dbReference type="SAM" id="MobiDB-lite"/>
    </source>
</evidence>
<organism evidence="3 4">
    <name type="scientific">Ranitomeya imitator</name>
    <name type="common">mimic poison frog</name>
    <dbReference type="NCBI Taxonomy" id="111125"/>
    <lineage>
        <taxon>Eukaryota</taxon>
        <taxon>Metazoa</taxon>
        <taxon>Chordata</taxon>
        <taxon>Craniata</taxon>
        <taxon>Vertebrata</taxon>
        <taxon>Euteleostomi</taxon>
        <taxon>Amphibia</taxon>
        <taxon>Batrachia</taxon>
        <taxon>Anura</taxon>
        <taxon>Neobatrachia</taxon>
        <taxon>Hyloidea</taxon>
        <taxon>Dendrobatidae</taxon>
        <taxon>Dendrobatinae</taxon>
        <taxon>Ranitomeya</taxon>
    </lineage>
</organism>
<feature type="compositionally biased region" description="Basic and acidic residues" evidence="2">
    <location>
        <begin position="880"/>
        <end position="898"/>
    </location>
</feature>
<feature type="compositionally biased region" description="Polar residues" evidence="2">
    <location>
        <begin position="167"/>
        <end position="193"/>
    </location>
</feature>
<dbReference type="PANTHER" id="PTHR21301:SF13">
    <property type="match status" value="1"/>
</dbReference>
<sequence length="898" mass="99251">MSNDNEALVWLAWIVSRRFGVRNHMLEEEPVVNSVAELPPVVTSGTSADSLCELLLVEGSGTAASEFPPSGDLELRRYLVKFVAFCQLSIPGFDNLLHVLRPYLLRQDTCMRLSISPEERFLVTLRQQEPALDDVDDGRVVNVALAEDTDHAPRGGSGGFPGMSEGAKSQASASRTSLAGGRRNQQPACTSEDSGVRRSTRSRSNVAPTPPRSAETQRSRKASMEEKPASVQDGGPSGGKLSAHGGEANLTEEGLGAAETPGVCVHLCLPGHEPPEDEEASKTLRRLREELCCTSNKAAGSSKPRKNQLQAEVRSLKVDINELEVRKAFIREKSGPSKEKLINEDRFREMADNREQRQMGLQPECQVDDDEEEDDQQKAPPGSLLSHSPFFSLFPVVQIFFDTVSKDICNLKLRSGGPQNLTREERHCLQHLKKQDSFAIKEADKGGNVVIWPKDLYVLEARRQLSNSSHYQVLPSDPTEVFKGQLDRLIRNAFDLGIINKKERGFLTTDVPRVPTFYMLPKVHKRLDNPPGSYIRDSMHLIEQIGNLDIPVDTYIVTLDVESLYTSIEHSLGIGAVTFFLDCKSTVRSSTLVTLHRNLDVGRNSTYPASTRLKKITLKDIVPVYQIKGISKLFKLCLPKVQCFCDSLTSPPSERQFNALLMSVASLLANILLRMGFKAIDIYALIHPYSTPDFDVSFVWPKGLQRRQDRELSEPRATGAAPVLDASLAAEALRDDKLDEEVRRIHREESATASESSHYESMDEDNRQWLDDKRKLGTKKKRKKGDKTSSPALTKVPKEGKTDSPLVGLSNRFQALENISFSEEEAEGEVLSSAGFTGGAESPSSGNVRSLEGGTGPESRDKDDKKKKHVEMDTSVSLKRGKDSSSEAEDKGSGKKAI</sequence>
<protein>
    <submittedName>
        <fullName evidence="3">Uncharacterized protein</fullName>
    </submittedName>
</protein>
<reference evidence="3" key="1">
    <citation type="submission" date="2023-07" db="EMBL/GenBank/DDBJ databases">
        <authorList>
            <person name="Stuckert A."/>
        </authorList>
    </citation>
    <scope>NUCLEOTIDE SEQUENCE</scope>
</reference>
<feature type="compositionally biased region" description="Acidic residues" evidence="2">
    <location>
        <begin position="366"/>
        <end position="375"/>
    </location>
</feature>
<dbReference type="PANTHER" id="PTHR21301">
    <property type="entry name" value="REVERSE TRANSCRIPTASE"/>
    <property type="match status" value="1"/>
</dbReference>
<feature type="compositionally biased region" description="Basic residues" evidence="2">
    <location>
        <begin position="776"/>
        <end position="785"/>
    </location>
</feature>
<comment type="caution">
    <text evidence="3">The sequence shown here is derived from an EMBL/GenBank/DDBJ whole genome shotgun (WGS) entry which is preliminary data.</text>
</comment>
<feature type="compositionally biased region" description="Basic and acidic residues" evidence="2">
    <location>
        <begin position="215"/>
        <end position="228"/>
    </location>
</feature>
<dbReference type="EMBL" id="CAUEEQ010019837">
    <property type="protein sequence ID" value="CAJ0942215.1"/>
    <property type="molecule type" value="Genomic_DNA"/>
</dbReference>